<dbReference type="InterPro" id="IPR029058">
    <property type="entry name" value="AB_hydrolase_fold"/>
</dbReference>
<dbReference type="Gene3D" id="3.40.50.1820">
    <property type="entry name" value="alpha/beta hydrolase"/>
    <property type="match status" value="1"/>
</dbReference>
<gene>
    <name evidence="3" type="ORF">METZ01_LOCUS174456</name>
</gene>
<dbReference type="InterPro" id="IPR050300">
    <property type="entry name" value="GDXG_lipolytic_enzyme"/>
</dbReference>
<accession>A0A382C741</accession>
<dbReference type="AlphaFoldDB" id="A0A382C741"/>
<dbReference type="InterPro" id="IPR049492">
    <property type="entry name" value="BD-FAE-like_dom"/>
</dbReference>
<dbReference type="GO" id="GO:0016787">
    <property type="term" value="F:hydrolase activity"/>
    <property type="evidence" value="ECO:0007669"/>
    <property type="project" value="UniProtKB-KW"/>
</dbReference>
<keyword evidence="1" id="KW-0378">Hydrolase</keyword>
<dbReference type="EMBL" id="UINC01033010">
    <property type="protein sequence ID" value="SVB21602.1"/>
    <property type="molecule type" value="Genomic_DNA"/>
</dbReference>
<reference evidence="3" key="1">
    <citation type="submission" date="2018-05" db="EMBL/GenBank/DDBJ databases">
        <authorList>
            <person name="Lanie J.A."/>
            <person name="Ng W.-L."/>
            <person name="Kazmierczak K.M."/>
            <person name="Andrzejewski T.M."/>
            <person name="Davidsen T.M."/>
            <person name="Wayne K.J."/>
            <person name="Tettelin H."/>
            <person name="Glass J.I."/>
            <person name="Rusch D."/>
            <person name="Podicherti R."/>
            <person name="Tsui H.-C.T."/>
            <person name="Winkler M.E."/>
        </authorList>
    </citation>
    <scope>NUCLEOTIDE SEQUENCE</scope>
</reference>
<proteinExistence type="predicted"/>
<dbReference type="Pfam" id="PF20434">
    <property type="entry name" value="BD-FAE"/>
    <property type="match status" value="1"/>
</dbReference>
<dbReference type="PANTHER" id="PTHR48081">
    <property type="entry name" value="AB HYDROLASE SUPERFAMILY PROTEIN C4A8.06C"/>
    <property type="match status" value="1"/>
</dbReference>
<organism evidence="3">
    <name type="scientific">marine metagenome</name>
    <dbReference type="NCBI Taxonomy" id="408172"/>
    <lineage>
        <taxon>unclassified sequences</taxon>
        <taxon>metagenomes</taxon>
        <taxon>ecological metagenomes</taxon>
    </lineage>
</organism>
<evidence type="ECO:0000259" key="2">
    <source>
        <dbReference type="Pfam" id="PF20434"/>
    </source>
</evidence>
<evidence type="ECO:0000313" key="3">
    <source>
        <dbReference type="EMBL" id="SVB21602.1"/>
    </source>
</evidence>
<feature type="domain" description="BD-FAE-like" evidence="2">
    <location>
        <begin position="78"/>
        <end position="261"/>
    </location>
</feature>
<dbReference type="SUPFAM" id="SSF53474">
    <property type="entry name" value="alpha/beta-Hydrolases"/>
    <property type="match status" value="1"/>
</dbReference>
<name>A0A382C741_9ZZZZ</name>
<protein>
    <recommendedName>
        <fullName evidence="2">BD-FAE-like domain-containing protein</fullName>
    </recommendedName>
</protein>
<evidence type="ECO:0000256" key="1">
    <source>
        <dbReference type="ARBA" id="ARBA00022801"/>
    </source>
</evidence>
<sequence>MCAIGAACSGDAPASFASTTVPTTTTVPATGATAGATSLASLGGEKEPDLDPTGEKRLRRISYGEDPLQAGDLRVPPGDGPFQVVVFIHGGFWRSGFDNSLMTPLAEDATARGVATWNVDYRSVGDPGGGYPGTLDDIARAIDHLAQVDEPLALDDVIVIGHSAGGHLALWAGSRGRLSPSDPGARPVVEPHTVVAQAAVVDLRLAAEVNLGWGAVEALLGGEPDEVPERYRVAQPVFDGYRIIAVHGRYDQIVPISQSALIPGAVGIFSDTGTHFDVLDPRHDLWLRTVAELALSSPN</sequence>